<gene>
    <name evidence="2" type="ORF">DDB_G0279143</name>
</gene>
<proteinExistence type="predicted"/>
<dbReference type="dictyBase" id="DDB_G0279143"/>
<dbReference type="PANTHER" id="PTHR35035">
    <property type="entry name" value="DISCOIDIN-INDUCING COMPLEX SUBUNIT B"/>
    <property type="match status" value="1"/>
</dbReference>
<dbReference type="RefSeq" id="XP_641847.1">
    <property type="nucleotide sequence ID" value="XM_636755.1"/>
</dbReference>
<protein>
    <recommendedName>
        <fullName evidence="4">Transmembrane protein</fullName>
    </recommendedName>
</protein>
<accession>Q54X81</accession>
<keyword evidence="1" id="KW-1133">Transmembrane helix</keyword>
<evidence type="ECO:0000256" key="1">
    <source>
        <dbReference type="SAM" id="Phobius"/>
    </source>
</evidence>
<dbReference type="VEuPathDB" id="AmoebaDB:DDB_G0279143"/>
<dbReference type="OMA" id="SHIYIRE"/>
<dbReference type="InterPro" id="IPR053370">
    <property type="entry name" value="QS_Complex_Regulator"/>
</dbReference>
<reference evidence="2 3" key="1">
    <citation type="journal article" date="2005" name="Nature">
        <title>The genome of the social amoeba Dictyostelium discoideum.</title>
        <authorList>
            <consortium name="The Dictyostelium discoideum Sequencing Consortium"/>
            <person name="Eichinger L."/>
            <person name="Pachebat J.A."/>
            <person name="Glockner G."/>
            <person name="Rajandream M.A."/>
            <person name="Sucgang R."/>
            <person name="Berriman M."/>
            <person name="Song J."/>
            <person name="Olsen R."/>
            <person name="Szafranski K."/>
            <person name="Xu Q."/>
            <person name="Tunggal B."/>
            <person name="Kummerfeld S."/>
            <person name="Madera M."/>
            <person name="Konfortov B.A."/>
            <person name="Rivero F."/>
            <person name="Bankier A.T."/>
            <person name="Lehmann R."/>
            <person name="Hamlin N."/>
            <person name="Davies R."/>
            <person name="Gaudet P."/>
            <person name="Fey P."/>
            <person name="Pilcher K."/>
            <person name="Chen G."/>
            <person name="Saunders D."/>
            <person name="Sodergren E."/>
            <person name="Davis P."/>
            <person name="Kerhornou A."/>
            <person name="Nie X."/>
            <person name="Hall N."/>
            <person name="Anjard C."/>
            <person name="Hemphill L."/>
            <person name="Bason N."/>
            <person name="Farbrother P."/>
            <person name="Desany B."/>
            <person name="Just E."/>
            <person name="Morio T."/>
            <person name="Rost R."/>
            <person name="Churcher C."/>
            <person name="Cooper J."/>
            <person name="Haydock S."/>
            <person name="van Driessche N."/>
            <person name="Cronin A."/>
            <person name="Goodhead I."/>
            <person name="Muzny D."/>
            <person name="Mourier T."/>
            <person name="Pain A."/>
            <person name="Lu M."/>
            <person name="Harper D."/>
            <person name="Lindsay R."/>
            <person name="Hauser H."/>
            <person name="James K."/>
            <person name="Quiles M."/>
            <person name="Madan Babu M."/>
            <person name="Saito T."/>
            <person name="Buchrieser C."/>
            <person name="Wardroper A."/>
            <person name="Felder M."/>
            <person name="Thangavelu M."/>
            <person name="Johnson D."/>
            <person name="Knights A."/>
            <person name="Loulseged H."/>
            <person name="Mungall K."/>
            <person name="Oliver K."/>
            <person name="Price C."/>
            <person name="Quail M.A."/>
            <person name="Urushihara H."/>
            <person name="Hernandez J."/>
            <person name="Rabbinowitsch E."/>
            <person name="Steffen D."/>
            <person name="Sanders M."/>
            <person name="Ma J."/>
            <person name="Kohara Y."/>
            <person name="Sharp S."/>
            <person name="Simmonds M."/>
            <person name="Spiegler S."/>
            <person name="Tivey A."/>
            <person name="Sugano S."/>
            <person name="White B."/>
            <person name="Walker D."/>
            <person name="Woodward J."/>
            <person name="Winckler T."/>
            <person name="Tanaka Y."/>
            <person name="Shaulsky G."/>
            <person name="Schleicher M."/>
            <person name="Weinstock G."/>
            <person name="Rosenthal A."/>
            <person name="Cox E.C."/>
            <person name="Chisholm R.L."/>
            <person name="Gibbs R."/>
            <person name="Loomis W.F."/>
            <person name="Platzer M."/>
            <person name="Kay R.R."/>
            <person name="Williams J."/>
            <person name="Dear P.H."/>
            <person name="Noegel A.A."/>
            <person name="Barrell B."/>
            <person name="Kuspa A."/>
        </authorList>
    </citation>
    <scope>NUCLEOTIDE SEQUENCE [LARGE SCALE GENOMIC DNA]</scope>
    <source>
        <strain evidence="2 3">AX4</strain>
    </source>
</reference>
<dbReference type="eggNOG" id="ENOG502RHF8">
    <property type="taxonomic scope" value="Eukaryota"/>
</dbReference>
<dbReference type="PhylomeDB" id="Q54X81"/>
<dbReference type="KEGG" id="ddi:DDB_G0279143"/>
<dbReference type="AlphaFoldDB" id="Q54X81"/>
<feature type="transmembrane region" description="Helical" evidence="1">
    <location>
        <begin position="642"/>
        <end position="662"/>
    </location>
</feature>
<dbReference type="InParanoid" id="Q54X81"/>
<comment type="caution">
    <text evidence="2">The sequence shown here is derived from an EMBL/GenBank/DDBJ whole genome shotgun (WGS) entry which is preliminary data.</text>
</comment>
<sequence length="683" mass="75029">MKWVDTTNKLDFEDPLGWDLNIKPYRNDSAIISLHGSMVISNKNTSVVGVNSLFVDNGSTFLCYTQFWSFENITIGDTVGGNTGFSPAIFINTRYFGSPLIEIRGFLILASTNVFYSNIKLYGEGVLTSYDGCTKPTCASLFLDTNVTFFEKSQLLLNNITSSFFDLTFYNDSNTLILEKNGTLILNDQSILKTYNKGYLLINNILTMNDNSSMIVSNKSMIHVNGECKVRNCNISYSVIQSLGSFEGNGDYFKLFTSTVAVIGNLTFKSNETNIDHGTVNVYSGGNLSIYNKLFINSGSNFIIEGDLIINDFSTVEAVSSRIVLLNNGKLLLSPLSNAKLDNIDFDIQNGTLTSIGDMYLSSNTLISNKDTFLLSSNIFETTKSSKIENTGSMIINHIGNGNGNGNDDKSFSIGVNLINSGGLIQVGNDKIGKNIEILDYIQHNNNSILLINKNSIISSNETIKIQGGLVYGNGTFNSSINHSNGNLLSLNQTNQINITNNYIQGENATIIILINSKDDFSKLNINKFASLNGNIEIRISKTLINDKEQQIDIINFNNEENDNDDDDDLNTNLKLVSSSSTTTTNKGVNFKNIKFNSYDQETGETKEITEESDCVKSKSSTTSFSVLVGCSDNSKLSGGQIAGIVIGCAVFVALLGTLLHFRSRISLRVRHSNLVTKMKTRK</sequence>
<dbReference type="CDD" id="cd12841">
    <property type="entry name" value="TM_EphA1"/>
    <property type="match status" value="1"/>
</dbReference>
<dbReference type="PANTHER" id="PTHR35035:SF7">
    <property type="entry name" value="TRANSMEMBRANE PROTEIN"/>
    <property type="match status" value="1"/>
</dbReference>
<dbReference type="FunCoup" id="Q54X81">
    <property type="interactions" value="131"/>
</dbReference>
<evidence type="ECO:0008006" key="4">
    <source>
        <dbReference type="Google" id="ProtNLM"/>
    </source>
</evidence>
<evidence type="ECO:0000313" key="2">
    <source>
        <dbReference type="EMBL" id="EAL67871.1"/>
    </source>
</evidence>
<evidence type="ECO:0000313" key="3">
    <source>
        <dbReference type="Proteomes" id="UP000002195"/>
    </source>
</evidence>
<organism evidence="2 3">
    <name type="scientific">Dictyostelium discoideum</name>
    <name type="common">Social amoeba</name>
    <dbReference type="NCBI Taxonomy" id="44689"/>
    <lineage>
        <taxon>Eukaryota</taxon>
        <taxon>Amoebozoa</taxon>
        <taxon>Evosea</taxon>
        <taxon>Eumycetozoa</taxon>
        <taxon>Dictyostelia</taxon>
        <taxon>Dictyosteliales</taxon>
        <taxon>Dictyosteliaceae</taxon>
        <taxon>Dictyostelium</taxon>
    </lineage>
</organism>
<dbReference type="Proteomes" id="UP000002195">
    <property type="component" value="Unassembled WGS sequence"/>
</dbReference>
<dbReference type="PaxDb" id="44689-DDB0204690"/>
<name>Q54X81_DICDI</name>
<dbReference type="HOGENOM" id="CLU_403055_0_0_1"/>
<dbReference type="EMBL" id="AAFI02000027">
    <property type="protein sequence ID" value="EAL67871.1"/>
    <property type="molecule type" value="Genomic_DNA"/>
</dbReference>
<keyword evidence="1" id="KW-0472">Membrane</keyword>
<keyword evidence="3" id="KW-1185">Reference proteome</keyword>
<keyword evidence="1" id="KW-0812">Transmembrane</keyword>
<dbReference type="GeneID" id="8621893"/>